<comment type="function">
    <text evidence="5">Poorly processive, error-prone DNA polymerase involved in untargeted mutagenesis. Copies undamaged DNA at stalled replication forks, which arise in vivo from mismatched or misaligned primer ends. These misaligned primers can be extended by PolIV. Exhibits no 3'-5' exonuclease (proofreading) activity. May be involved in translesional synthesis, in conjunction with the beta clamp from PolIII.</text>
</comment>
<evidence type="ECO:0000313" key="10">
    <source>
        <dbReference type="Proteomes" id="UP000435648"/>
    </source>
</evidence>
<proteinExistence type="predicted"/>
<dbReference type="InterPro" id="IPR001126">
    <property type="entry name" value="UmuC"/>
</dbReference>
<protein>
    <recommendedName>
        <fullName evidence="3">DNA-directed DNA polymerase</fullName>
        <ecNumber evidence="3">2.7.7.7</ecNumber>
    </recommendedName>
</protein>
<dbReference type="InterPro" id="IPR050356">
    <property type="entry name" value="SulA_CellDiv_inhibitor"/>
</dbReference>
<evidence type="ECO:0000256" key="6">
    <source>
        <dbReference type="ARBA" id="ARBA00049244"/>
    </source>
</evidence>
<comment type="subunit">
    <text evidence="2">Monomer.</text>
</comment>
<comment type="cofactor">
    <cofactor evidence="1">
        <name>Mg(2+)</name>
        <dbReference type="ChEBI" id="CHEBI:18420"/>
    </cofactor>
</comment>
<dbReference type="GO" id="GO:0003684">
    <property type="term" value="F:damaged DNA binding"/>
    <property type="evidence" value="ECO:0007669"/>
    <property type="project" value="InterPro"/>
</dbReference>
<dbReference type="EC" id="2.7.7.7" evidence="3"/>
<dbReference type="GO" id="GO:0006281">
    <property type="term" value="P:DNA repair"/>
    <property type="evidence" value="ECO:0007669"/>
    <property type="project" value="InterPro"/>
</dbReference>
<organism evidence="9 10">
    <name type="scientific">Stappia indica</name>
    <dbReference type="NCBI Taxonomy" id="538381"/>
    <lineage>
        <taxon>Bacteria</taxon>
        <taxon>Pseudomonadati</taxon>
        <taxon>Pseudomonadota</taxon>
        <taxon>Alphaproteobacteria</taxon>
        <taxon>Hyphomicrobiales</taxon>
        <taxon>Stappiaceae</taxon>
        <taxon>Stappia</taxon>
    </lineage>
</organism>
<dbReference type="InterPro" id="IPR043502">
    <property type="entry name" value="DNA/RNA_pol_sf"/>
</dbReference>
<evidence type="ECO:0000256" key="1">
    <source>
        <dbReference type="ARBA" id="ARBA00001946"/>
    </source>
</evidence>
<dbReference type="OrthoDB" id="9788640at2"/>
<evidence type="ECO:0000256" key="2">
    <source>
        <dbReference type="ARBA" id="ARBA00011245"/>
    </source>
</evidence>
<evidence type="ECO:0000256" key="3">
    <source>
        <dbReference type="ARBA" id="ARBA00012417"/>
    </source>
</evidence>
<gene>
    <name evidence="9" type="ORF">GH266_14590</name>
</gene>
<dbReference type="SUPFAM" id="SSF56672">
    <property type="entry name" value="DNA/RNA polymerases"/>
    <property type="match status" value="1"/>
</dbReference>
<evidence type="ECO:0000256" key="5">
    <source>
        <dbReference type="ARBA" id="ARBA00025589"/>
    </source>
</evidence>
<dbReference type="KEGG" id="siw:GH266_14590"/>
<evidence type="ECO:0000313" key="9">
    <source>
        <dbReference type="EMBL" id="QGZ35611.1"/>
    </source>
</evidence>
<dbReference type="RefSeq" id="WP_158194478.1">
    <property type="nucleotide sequence ID" value="NZ_CP046908.1"/>
</dbReference>
<reference evidence="9 10" key="1">
    <citation type="submission" date="2019-12" db="EMBL/GenBank/DDBJ databases">
        <title>The genome of Stappia indica PHM037.</title>
        <authorList>
            <person name="Kacar D."/>
            <person name="Galan B."/>
            <person name="Canedo L."/>
            <person name="Rodriguez P."/>
            <person name="de la Calle F."/>
            <person name="Garcia J.L."/>
        </authorList>
    </citation>
    <scope>NUCLEOTIDE SEQUENCE [LARGE SCALE GENOMIC DNA]</scope>
    <source>
        <strain evidence="9 10">PHM037</strain>
    </source>
</reference>
<name>A0A857C9U3_9HYPH</name>
<evidence type="ECO:0000259" key="8">
    <source>
        <dbReference type="Pfam" id="PF11799"/>
    </source>
</evidence>
<feature type="domain" description="DNA polymerase Y-family little finger" evidence="8">
    <location>
        <begin position="250"/>
        <end position="342"/>
    </location>
</feature>
<dbReference type="EMBL" id="CP046908">
    <property type="protein sequence ID" value="QGZ35611.1"/>
    <property type="molecule type" value="Genomic_DNA"/>
</dbReference>
<dbReference type="PANTHER" id="PTHR35369:SF2">
    <property type="entry name" value="BLR3025 PROTEIN"/>
    <property type="match status" value="1"/>
</dbReference>
<accession>A0A857C9U3</accession>
<dbReference type="Pfam" id="PF11799">
    <property type="entry name" value="IMS_C"/>
    <property type="match status" value="1"/>
</dbReference>
<dbReference type="CDD" id="cd03468">
    <property type="entry name" value="PolY_like"/>
    <property type="match status" value="1"/>
</dbReference>
<dbReference type="Proteomes" id="UP000435648">
    <property type="component" value="Chromosome"/>
</dbReference>
<sequence length="523" mass="57134">MKRCLSVWLPRWPTERRSAGPAGSRGGRLPPDEAGPLVLSVLEQNGARVSAVNAPAAALGLVPGMPLADARAIHPALGVAPADPDGDAQGLRRLALWCQRYSPLTRIDAPDGVSIDIAGCAHLFGGEEALMADLADRLHGFGLTARLALAPTLGAAWALSRYGTPMVQVAPGEVGEVLAPLPVAALRIEAETARALTRLGLDRIGLLVGKPRAPLAGRFGPLLVLRLDQALGREGERFDPVEAAPVYRIARNFAEPVVTLEAIGEVAARLTGELAGMLQGLGKAARRLELALYRVDGWREALELRITRPSNDAAHLLRLLGERLDRLRDHAGFGFEAAVLSAFEVERTEAVQAALSGREHSPPPMDDLDRLLDRLVNRFGPERVSRFAPRESHVPERSCHPVSALVQVARHDWAAHGQALHGGVTLARPPLLFARPEPVEVLVEMPDKPPARFEWRRTAHRIVRAEGPERIAPEWWAGGEANRLTRDYYRVEDTEGRRFWLFREGLYDRSGDTVRWFVHGLFA</sequence>
<feature type="domain" description="UmuC" evidence="7">
    <location>
        <begin position="42"/>
        <end position="160"/>
    </location>
</feature>
<evidence type="ECO:0000256" key="4">
    <source>
        <dbReference type="ARBA" id="ARBA00022763"/>
    </source>
</evidence>
<dbReference type="Pfam" id="PF00817">
    <property type="entry name" value="IMS"/>
    <property type="match status" value="1"/>
</dbReference>
<dbReference type="InterPro" id="IPR017961">
    <property type="entry name" value="DNA_pol_Y-fam_little_finger"/>
</dbReference>
<dbReference type="AlphaFoldDB" id="A0A857C9U3"/>
<dbReference type="PANTHER" id="PTHR35369">
    <property type="entry name" value="BLR3025 PROTEIN-RELATED"/>
    <property type="match status" value="1"/>
</dbReference>
<keyword evidence="4" id="KW-0227">DNA damage</keyword>
<evidence type="ECO:0000259" key="7">
    <source>
        <dbReference type="Pfam" id="PF00817"/>
    </source>
</evidence>
<comment type="catalytic activity">
    <reaction evidence="6">
        <text>DNA(n) + a 2'-deoxyribonucleoside 5'-triphosphate = DNA(n+1) + diphosphate</text>
        <dbReference type="Rhea" id="RHEA:22508"/>
        <dbReference type="Rhea" id="RHEA-COMP:17339"/>
        <dbReference type="Rhea" id="RHEA-COMP:17340"/>
        <dbReference type="ChEBI" id="CHEBI:33019"/>
        <dbReference type="ChEBI" id="CHEBI:61560"/>
        <dbReference type="ChEBI" id="CHEBI:173112"/>
        <dbReference type="EC" id="2.7.7.7"/>
    </reaction>
</comment>